<evidence type="ECO:0000313" key="13">
    <source>
        <dbReference type="Proteomes" id="UP000095651"/>
    </source>
</evidence>
<dbReference type="Gene3D" id="3.40.50.300">
    <property type="entry name" value="P-loop containing nucleotide triphosphate hydrolases"/>
    <property type="match status" value="1"/>
</dbReference>
<feature type="transmembrane region" description="Helical" evidence="9">
    <location>
        <begin position="129"/>
        <end position="149"/>
    </location>
</feature>
<dbReference type="FunFam" id="3.40.50.300:FF:000221">
    <property type="entry name" value="Multidrug ABC transporter ATP-binding protein"/>
    <property type="match status" value="1"/>
</dbReference>
<sequence length="576" mass="64118">MKLIIHYLKNYKKMFLLNVVSVLGFALVELGIPTIVAQMIDNGVNRGDPAYIWKMGVLIAAISFAGVAGTILLGYCCAYLSTSVTRDIRNDIFKKTQEFSHSEFHEFGIASLITRTGNDAFQIQMFMNILLRTALMTPVMMIGSIFLVLRASLSLSVVILATIPLIVGGVILVARISEPISESQQSSLEDINRISKENLSGIRVIRAFTNDEFEKKRFDGANSSYMGNSKKLFKLMSVTQPVFFLLMNLAGMVIYWIASIMLSEGTLQIGELVAFMDYLFHVMFSIMLFCLVFMMYPKAAVSAGRIQKIFDAEPSIKNPETNVQLLDHIDDIVFDHVDFVYPDGEEAVLKDVSFSVKRGETIAFIGSTGSGKSTLINLIPRAYDVSAGRVLMNGKDIRTYDLESLRRAIGFIPQKAMLFSGTIADNLRFGKKDATMEELVQAAKTAQAYDFIMEKGGFEEHITESATNVSGGQRQRLSIARALIRRPDVYVFDDSFSALDFKTDAKLRRMLKKETGNAIVMVVAQRISSIMEADQIIVLNEGSIVGTGTHKELLENCRIYREIALSQLSEEELSHA</sequence>
<dbReference type="GO" id="GO:0005886">
    <property type="term" value="C:plasma membrane"/>
    <property type="evidence" value="ECO:0007669"/>
    <property type="project" value="UniProtKB-SubCell"/>
</dbReference>
<dbReference type="GO" id="GO:0016887">
    <property type="term" value="F:ATP hydrolysis activity"/>
    <property type="evidence" value="ECO:0007669"/>
    <property type="project" value="InterPro"/>
</dbReference>
<dbReference type="EC" id="3.6.3.-" evidence="12"/>
<dbReference type="PROSITE" id="PS50893">
    <property type="entry name" value="ABC_TRANSPORTER_2"/>
    <property type="match status" value="1"/>
</dbReference>
<dbReference type="RefSeq" id="WP_055658654.1">
    <property type="nucleotide sequence ID" value="NZ_CABIXC010000015.1"/>
</dbReference>
<dbReference type="InterPro" id="IPR017871">
    <property type="entry name" value="ABC_transporter-like_CS"/>
</dbReference>
<evidence type="ECO:0000259" key="10">
    <source>
        <dbReference type="PROSITE" id="PS50893"/>
    </source>
</evidence>
<evidence type="ECO:0000259" key="11">
    <source>
        <dbReference type="PROSITE" id="PS50929"/>
    </source>
</evidence>
<name>A0A174JJQ8_9FIRM</name>
<feature type="transmembrane region" description="Helical" evidence="9">
    <location>
        <begin position="155"/>
        <end position="174"/>
    </location>
</feature>
<dbReference type="InterPro" id="IPR003593">
    <property type="entry name" value="AAA+_ATPase"/>
</dbReference>
<organism evidence="12 13">
    <name type="scientific">Hungatella hathewayi</name>
    <dbReference type="NCBI Taxonomy" id="154046"/>
    <lineage>
        <taxon>Bacteria</taxon>
        <taxon>Bacillati</taxon>
        <taxon>Bacillota</taxon>
        <taxon>Clostridia</taxon>
        <taxon>Lachnospirales</taxon>
        <taxon>Lachnospiraceae</taxon>
        <taxon>Hungatella</taxon>
    </lineage>
</organism>
<keyword evidence="6" id="KW-0067">ATP-binding</keyword>
<dbReference type="PANTHER" id="PTHR43394:SF1">
    <property type="entry name" value="ATP-BINDING CASSETTE SUB-FAMILY B MEMBER 10, MITOCHONDRIAL"/>
    <property type="match status" value="1"/>
</dbReference>
<dbReference type="EMBL" id="CYZE01000015">
    <property type="protein sequence ID" value="CUO97380.1"/>
    <property type="molecule type" value="Genomic_DNA"/>
</dbReference>
<dbReference type="GO" id="GO:0015421">
    <property type="term" value="F:ABC-type oligopeptide transporter activity"/>
    <property type="evidence" value="ECO:0007669"/>
    <property type="project" value="TreeGrafter"/>
</dbReference>
<protein>
    <submittedName>
        <fullName evidence="12">Xenobiotic-transporting ATPase</fullName>
        <ecNumber evidence="12">3.6.3.-</ecNumber>
        <ecNumber evidence="12">3.6.3.44</ecNumber>
    </submittedName>
</protein>
<dbReference type="PANTHER" id="PTHR43394">
    <property type="entry name" value="ATP-DEPENDENT PERMEASE MDL1, MITOCHONDRIAL"/>
    <property type="match status" value="1"/>
</dbReference>
<dbReference type="SUPFAM" id="SSF90123">
    <property type="entry name" value="ABC transporter transmembrane region"/>
    <property type="match status" value="1"/>
</dbReference>
<dbReference type="PROSITE" id="PS50929">
    <property type="entry name" value="ABC_TM1F"/>
    <property type="match status" value="1"/>
</dbReference>
<dbReference type="InterPro" id="IPR036640">
    <property type="entry name" value="ABC1_TM_sf"/>
</dbReference>
<keyword evidence="12" id="KW-0378">Hydrolase</keyword>
<evidence type="ECO:0000256" key="8">
    <source>
        <dbReference type="ARBA" id="ARBA00023136"/>
    </source>
</evidence>
<dbReference type="Proteomes" id="UP000095651">
    <property type="component" value="Unassembled WGS sequence"/>
</dbReference>
<dbReference type="SMART" id="SM00382">
    <property type="entry name" value="AAA"/>
    <property type="match status" value="1"/>
</dbReference>
<keyword evidence="5" id="KW-0547">Nucleotide-binding</keyword>
<accession>A0A174JJQ8</accession>
<keyword evidence="3" id="KW-1003">Cell membrane</keyword>
<keyword evidence="7 9" id="KW-1133">Transmembrane helix</keyword>
<evidence type="ECO:0000256" key="1">
    <source>
        <dbReference type="ARBA" id="ARBA00004651"/>
    </source>
</evidence>
<evidence type="ECO:0000256" key="7">
    <source>
        <dbReference type="ARBA" id="ARBA00022989"/>
    </source>
</evidence>
<dbReference type="SUPFAM" id="SSF52540">
    <property type="entry name" value="P-loop containing nucleoside triphosphate hydrolases"/>
    <property type="match status" value="1"/>
</dbReference>
<dbReference type="CDD" id="cd18548">
    <property type="entry name" value="ABC_6TM_Tm287_like"/>
    <property type="match status" value="1"/>
</dbReference>
<dbReference type="PROSITE" id="PS00211">
    <property type="entry name" value="ABC_TRANSPORTER_1"/>
    <property type="match status" value="1"/>
</dbReference>
<keyword evidence="2" id="KW-0813">Transport</keyword>
<dbReference type="InterPro" id="IPR011527">
    <property type="entry name" value="ABC1_TM_dom"/>
</dbReference>
<feature type="transmembrane region" description="Helical" evidence="9">
    <location>
        <begin position="235"/>
        <end position="258"/>
    </location>
</feature>
<feature type="transmembrane region" description="Helical" evidence="9">
    <location>
        <begin position="15"/>
        <end position="40"/>
    </location>
</feature>
<evidence type="ECO:0000256" key="2">
    <source>
        <dbReference type="ARBA" id="ARBA00022448"/>
    </source>
</evidence>
<feature type="domain" description="ABC transmembrane type-1" evidence="11">
    <location>
        <begin position="16"/>
        <end position="298"/>
    </location>
</feature>
<dbReference type="InterPro" id="IPR027417">
    <property type="entry name" value="P-loop_NTPase"/>
</dbReference>
<dbReference type="InterPro" id="IPR039421">
    <property type="entry name" value="Type_1_exporter"/>
</dbReference>
<dbReference type="Pfam" id="PF00005">
    <property type="entry name" value="ABC_tran"/>
    <property type="match status" value="1"/>
</dbReference>
<evidence type="ECO:0000313" key="12">
    <source>
        <dbReference type="EMBL" id="CUO97380.1"/>
    </source>
</evidence>
<feature type="transmembrane region" description="Helical" evidence="9">
    <location>
        <begin position="52"/>
        <end position="80"/>
    </location>
</feature>
<dbReference type="Pfam" id="PF00664">
    <property type="entry name" value="ABC_membrane"/>
    <property type="match status" value="1"/>
</dbReference>
<evidence type="ECO:0000256" key="3">
    <source>
        <dbReference type="ARBA" id="ARBA00022475"/>
    </source>
</evidence>
<gene>
    <name evidence="12" type="ORF">ERS852407_04578</name>
</gene>
<proteinExistence type="predicted"/>
<keyword evidence="4 9" id="KW-0812">Transmembrane</keyword>
<keyword evidence="8 9" id="KW-0472">Membrane</keyword>
<evidence type="ECO:0000256" key="5">
    <source>
        <dbReference type="ARBA" id="ARBA00022741"/>
    </source>
</evidence>
<dbReference type="GO" id="GO:0005524">
    <property type="term" value="F:ATP binding"/>
    <property type="evidence" value="ECO:0007669"/>
    <property type="project" value="UniProtKB-KW"/>
</dbReference>
<dbReference type="InterPro" id="IPR003439">
    <property type="entry name" value="ABC_transporter-like_ATP-bd"/>
</dbReference>
<evidence type="ECO:0000256" key="9">
    <source>
        <dbReference type="SAM" id="Phobius"/>
    </source>
</evidence>
<dbReference type="EC" id="3.6.3.44" evidence="12"/>
<reference evidence="12 13" key="1">
    <citation type="submission" date="2015-09" db="EMBL/GenBank/DDBJ databases">
        <authorList>
            <consortium name="Pathogen Informatics"/>
        </authorList>
    </citation>
    <scope>NUCLEOTIDE SEQUENCE [LARGE SCALE GENOMIC DNA]</scope>
    <source>
        <strain evidence="12 13">2789STDY5608850</strain>
    </source>
</reference>
<dbReference type="Gene3D" id="1.20.1560.10">
    <property type="entry name" value="ABC transporter type 1, transmembrane domain"/>
    <property type="match status" value="1"/>
</dbReference>
<feature type="domain" description="ABC transporter" evidence="10">
    <location>
        <begin position="332"/>
        <end position="566"/>
    </location>
</feature>
<dbReference type="AlphaFoldDB" id="A0A174JJQ8"/>
<evidence type="ECO:0000256" key="6">
    <source>
        <dbReference type="ARBA" id="ARBA00022840"/>
    </source>
</evidence>
<comment type="subcellular location">
    <subcellularLocation>
        <location evidence="1">Cell membrane</location>
        <topology evidence="1">Multi-pass membrane protein</topology>
    </subcellularLocation>
</comment>
<feature type="transmembrane region" description="Helical" evidence="9">
    <location>
        <begin position="278"/>
        <end position="296"/>
    </location>
</feature>
<evidence type="ECO:0000256" key="4">
    <source>
        <dbReference type="ARBA" id="ARBA00022692"/>
    </source>
</evidence>